<dbReference type="Gene3D" id="3.30.420.10">
    <property type="entry name" value="Ribonuclease H-like superfamily/Ribonuclease H"/>
    <property type="match status" value="1"/>
</dbReference>
<name>A0AAN9C4X2_9CAEN</name>
<evidence type="ECO:0000259" key="3">
    <source>
        <dbReference type="PROSITE" id="PS50994"/>
    </source>
</evidence>
<gene>
    <name evidence="4" type="ORF">V1264_002369</name>
</gene>
<dbReference type="SUPFAM" id="SSF53098">
    <property type="entry name" value="Ribonuclease H-like"/>
    <property type="match status" value="1"/>
</dbReference>
<feature type="region of interest" description="Disordered" evidence="2">
    <location>
        <begin position="247"/>
        <end position="308"/>
    </location>
</feature>
<feature type="domain" description="Integrase catalytic" evidence="3">
    <location>
        <begin position="1702"/>
        <end position="1889"/>
    </location>
</feature>
<dbReference type="InterPro" id="IPR012337">
    <property type="entry name" value="RNaseH-like_sf"/>
</dbReference>
<feature type="region of interest" description="Disordered" evidence="2">
    <location>
        <begin position="1"/>
        <end position="54"/>
    </location>
</feature>
<dbReference type="InterPro" id="IPR008042">
    <property type="entry name" value="Retrotrans_Pao"/>
</dbReference>
<reference evidence="4 5" key="1">
    <citation type="submission" date="2024-02" db="EMBL/GenBank/DDBJ databases">
        <title>Chromosome-scale genome assembly of the rough periwinkle Littorina saxatilis.</title>
        <authorList>
            <person name="De Jode A."/>
            <person name="Faria R."/>
            <person name="Formenti G."/>
            <person name="Sims Y."/>
            <person name="Smith T.P."/>
            <person name="Tracey A."/>
            <person name="Wood J.M.D."/>
            <person name="Zagrodzka Z.B."/>
            <person name="Johannesson K."/>
            <person name="Butlin R.K."/>
            <person name="Leder E.H."/>
        </authorList>
    </citation>
    <scope>NUCLEOTIDE SEQUENCE [LARGE SCALE GENOMIC DNA]</scope>
    <source>
        <strain evidence="4">Snail1</strain>
        <tissue evidence="4">Muscle</tissue>
    </source>
</reference>
<feature type="region of interest" description="Disordered" evidence="2">
    <location>
        <begin position="543"/>
        <end position="586"/>
    </location>
</feature>
<dbReference type="Proteomes" id="UP001374579">
    <property type="component" value="Unassembled WGS sequence"/>
</dbReference>
<dbReference type="InterPro" id="IPR001584">
    <property type="entry name" value="Integrase_cat-core"/>
</dbReference>
<dbReference type="SUPFAM" id="SSF56672">
    <property type="entry name" value="DNA/RNA polymerases"/>
    <property type="match status" value="1"/>
</dbReference>
<proteinExistence type="predicted"/>
<accession>A0AAN9C4X2</accession>
<dbReference type="PROSITE" id="PS50994">
    <property type="entry name" value="INTEGRASE"/>
    <property type="match status" value="1"/>
</dbReference>
<evidence type="ECO:0000313" key="5">
    <source>
        <dbReference type="Proteomes" id="UP001374579"/>
    </source>
</evidence>
<evidence type="ECO:0000256" key="1">
    <source>
        <dbReference type="SAM" id="Coils"/>
    </source>
</evidence>
<dbReference type="PANTHER" id="PTHR47331:SF6">
    <property type="entry name" value="DOUBLECORTIN DOMAIN-CONTAINING PROTEIN"/>
    <property type="match status" value="1"/>
</dbReference>
<dbReference type="GO" id="GO:0003676">
    <property type="term" value="F:nucleic acid binding"/>
    <property type="evidence" value="ECO:0007669"/>
    <property type="project" value="InterPro"/>
</dbReference>
<keyword evidence="1" id="KW-0175">Coiled coil</keyword>
<feature type="compositionally biased region" description="Basic and acidic residues" evidence="2">
    <location>
        <begin position="42"/>
        <end position="54"/>
    </location>
</feature>
<comment type="caution">
    <text evidence="4">The sequence shown here is derived from an EMBL/GenBank/DDBJ whole genome shotgun (WGS) entry which is preliminary data.</text>
</comment>
<feature type="coiled-coil region" evidence="1">
    <location>
        <begin position="179"/>
        <end position="237"/>
    </location>
</feature>
<dbReference type="Pfam" id="PF18701">
    <property type="entry name" value="DUF5641"/>
    <property type="match status" value="1"/>
</dbReference>
<dbReference type="InterPro" id="IPR036397">
    <property type="entry name" value="RNaseH_sf"/>
</dbReference>
<keyword evidence="5" id="KW-1185">Reference proteome</keyword>
<evidence type="ECO:0000313" key="4">
    <source>
        <dbReference type="EMBL" id="KAK7116739.1"/>
    </source>
</evidence>
<feature type="compositionally biased region" description="Basic and acidic residues" evidence="2">
    <location>
        <begin position="292"/>
        <end position="302"/>
    </location>
</feature>
<dbReference type="EMBL" id="JBAMIC010000001">
    <property type="protein sequence ID" value="KAK7116739.1"/>
    <property type="molecule type" value="Genomic_DNA"/>
</dbReference>
<protein>
    <recommendedName>
        <fullName evidence="3">Integrase catalytic domain-containing protein</fullName>
    </recommendedName>
</protein>
<feature type="compositionally biased region" description="Polar residues" evidence="2">
    <location>
        <begin position="282"/>
        <end position="291"/>
    </location>
</feature>
<sequence>MSVTEKSQLSVKQQDKELPDAGSAKQPKEALPNTGGKPITQEVKEADGDKDQETVRIRSLTEKGKEQYVETRDALLQKVNHPRDKIDELLDSQVVNKEHLYDALRKYECESQNYLEFLSRFRSEESVEDKQHFLSMYHLRVSRCQTVLNVLNDHAQSVASSRKTASSSTSSATRRRAKAEAARAKLLFAQKELELQKKKALLEEENKIAQARNERLKQECEAELRVLSDEKEAAAADAEANFLEAAEENSAARSRRSISPNSKLKRTQEYVQNLHTWETRQNDTAPLQSGDTDNKPDEKRQPDTTSVHPRFNFSAQAKAFDPHLNHHAALKTSADASDLSRFLLKKELMLSRLTPFNEKPESFAVWQNSFRAIMLDLDATPQEELDLLVKYLGPETSRYALSLRASNAANPERGLRTLWERLEERYGAPEIVEACLKARLQQFPQLTYKDGKKLYELCDLLDEIQSALENPALSPLFAIYNSSTGVNAVMNKLPRGIQQRWITQAFKYKTVHSVPFPPFSYLVDFVRTQSKILNDPAFNFQFEPVKPHEQRNPRNQQAFARKTDIDQNKNKPEDKPHEPPDKCPIHKSQHTLATCNAFKAKSWNDRVALLKEKKICYKCLSSTKHIAKKCPATVSCEKCNKPDHCTAMHRGERRESQAPSDHGGEGRRDNNVENKCTTLCDSINANRSCGKIVQVRIYSAEASTRPTTVYAVIDDQSNRSLASPALLDRLGVDPEEYSYTLTSCSGTYPMTGRRGQNLTVQSLDGQTTLKLPTVIECDNIPDNRSEIPTDDVAKCHSHLHSIVGQIPPLRSDVPISLLIGRDLPEAHHVLDQVTGPPMSPFAQRLPLGWVIVGDVCLDGIHKPSSVRVIKTHVSHGSRESLFEPCQNNLKIAEADQLGTKVFERTKDDEIAGTSVEDRKFLDVMDSSFRKNDQGRWSAPLPFRNSEPIKFNNRRQAVHRANTLHASMKKDLTKREHMFEFMEKIFKTGSAEKAPPLEGDSRCWYLPFFGVYHPKKPDKIRGVFDSSAVYEGHSLNSMLLSGPDLTNNLIGILLRFRRDSCAVSVDIEQMFYQFFVDENHRDYLRFFWYEDNDFHKPLTEFRMCVHVFGNSPSPAVASYGLRKTVASSAKDVKDFVGSDFYVDDGVTSLPESERVVSLIKRTQTELKEKGRIRLHKVASNDIEVLKAFPAEDLCTELKSVDLSDSSQLPQHSCLGIPWNLKNDTLSVALDFEDTADTRRGILSTLGRLYDPLGFMAPATIAGKIILRELCPDGRAWDEPLSEAQMEKWKLWKRSLETLQGVDIPRMYLPASLTQSDVEFHVFCDSSEKAIASVAYVKAKDSQNSPIGFVMGKAKVAPQSGHTIPRLELCSAVLATELWQLISKHLVVDLKKVSFYTDSKVVLGYINNETRRFYTYVSNRVERIRRVSEPSQWHFVPSESNPADAATRCALEDFNGNEETWLRGPADFLENQKPLAAPAVIFPMVVPDEDCEVRPVVRRTEVKDVHPPLSSRFEKFSSWNALVSSLTMLRHLCQSFHSPTDCCKGWHQCSRYHHHVALIATETFIIKTVQHETFAAEIQCLRKGSALPKTSPVASLSPVLDEEGLLRVGGRLDRAKDTVGLQSAHPVILPRKHHVSNLLVQHYHKKVKHQGRHFTEGALRSNGFWIVGAKRLVASVIHQCFQCRRLRGKPAHQHMASLPADRVTPSGPFSHVGVDVFGPWSIVARKTRGGLASAKRWAVVFVCMAIRAIHIEVIEDMSSSSFVNALRRFIALRGPVTELRSDRGTNFVGAAGELGINSEFVEDVNKHLTQSRITWKFNPPHASHMGGSWERMIGTVRRILDSMLQDQRRKALTHEILCTLMAEVCAIVNARPITPISHDPDSPFVLTPSMLLNLKCERDQVPLDSVDIKDIYKSQWRHVQHLSNVFWKRWKEEYLQSLQQRRKWQNVQMNVEEGSLVLLQDPGTHRNDWPIGVVVRTFPSDDSLVRSVEIRVMKDKKPVTYVRPITQLVPV</sequence>
<dbReference type="PANTHER" id="PTHR47331">
    <property type="entry name" value="PHD-TYPE DOMAIN-CONTAINING PROTEIN"/>
    <property type="match status" value="1"/>
</dbReference>
<evidence type="ECO:0000256" key="2">
    <source>
        <dbReference type="SAM" id="MobiDB-lite"/>
    </source>
</evidence>
<feature type="region of interest" description="Disordered" evidence="2">
    <location>
        <begin position="649"/>
        <end position="669"/>
    </location>
</feature>
<dbReference type="GO" id="GO:0015074">
    <property type="term" value="P:DNA integration"/>
    <property type="evidence" value="ECO:0007669"/>
    <property type="project" value="InterPro"/>
</dbReference>
<dbReference type="Pfam" id="PF05380">
    <property type="entry name" value="Peptidase_A17"/>
    <property type="match status" value="1"/>
</dbReference>
<feature type="compositionally biased region" description="Polar residues" evidence="2">
    <location>
        <begin position="1"/>
        <end position="12"/>
    </location>
</feature>
<organism evidence="4 5">
    <name type="scientific">Littorina saxatilis</name>
    <dbReference type="NCBI Taxonomy" id="31220"/>
    <lineage>
        <taxon>Eukaryota</taxon>
        <taxon>Metazoa</taxon>
        <taxon>Spiralia</taxon>
        <taxon>Lophotrochozoa</taxon>
        <taxon>Mollusca</taxon>
        <taxon>Gastropoda</taxon>
        <taxon>Caenogastropoda</taxon>
        <taxon>Littorinimorpha</taxon>
        <taxon>Littorinoidea</taxon>
        <taxon>Littorinidae</taxon>
        <taxon>Littorina</taxon>
    </lineage>
</organism>
<feature type="compositionally biased region" description="Basic and acidic residues" evidence="2">
    <location>
        <begin position="561"/>
        <end position="584"/>
    </location>
</feature>
<dbReference type="InterPro" id="IPR040676">
    <property type="entry name" value="DUF5641"/>
</dbReference>
<dbReference type="InterPro" id="IPR043502">
    <property type="entry name" value="DNA/RNA_pol_sf"/>
</dbReference>